<dbReference type="EMBL" id="FOXH01000002">
    <property type="protein sequence ID" value="SFP29915.1"/>
    <property type="molecule type" value="Genomic_DNA"/>
</dbReference>
<evidence type="ECO:0000313" key="3">
    <source>
        <dbReference type="EMBL" id="SFP29915.1"/>
    </source>
</evidence>
<keyword evidence="1" id="KW-0812">Transmembrane</keyword>
<reference evidence="3 4" key="1">
    <citation type="submission" date="2016-10" db="EMBL/GenBank/DDBJ databases">
        <authorList>
            <person name="de Groot N.N."/>
        </authorList>
    </citation>
    <scope>NUCLEOTIDE SEQUENCE [LARGE SCALE GENOMIC DNA]</scope>
    <source>
        <strain evidence="4">E92,LMG 26720,CCM 7988</strain>
    </source>
</reference>
<evidence type="ECO:0000256" key="1">
    <source>
        <dbReference type="SAM" id="Phobius"/>
    </source>
</evidence>
<feature type="transmembrane region" description="Helical" evidence="1">
    <location>
        <begin position="147"/>
        <end position="163"/>
    </location>
</feature>
<dbReference type="RefSeq" id="WP_229632896.1">
    <property type="nucleotide sequence ID" value="NZ_FOXH01000002.1"/>
</dbReference>
<feature type="transmembrane region" description="Helical" evidence="1">
    <location>
        <begin position="196"/>
        <end position="215"/>
    </location>
</feature>
<feature type="transmembrane region" description="Helical" evidence="1">
    <location>
        <begin position="119"/>
        <end position="140"/>
    </location>
</feature>
<evidence type="ECO:0000313" key="4">
    <source>
        <dbReference type="Proteomes" id="UP000199306"/>
    </source>
</evidence>
<gene>
    <name evidence="3" type="ORF">SAMN04515674_102321</name>
</gene>
<dbReference type="AlphaFoldDB" id="A0A1I5P795"/>
<feature type="transmembrane region" description="Helical" evidence="1">
    <location>
        <begin position="54"/>
        <end position="75"/>
    </location>
</feature>
<keyword evidence="4" id="KW-1185">Reference proteome</keyword>
<feature type="transmembrane region" description="Helical" evidence="1">
    <location>
        <begin position="169"/>
        <end position="189"/>
    </location>
</feature>
<protein>
    <recommendedName>
        <fullName evidence="2">Phosphatidic acid phosphatase type 2/haloperoxidase domain-containing protein</fullName>
    </recommendedName>
</protein>
<sequence length="216" mass="24165">MNTSVARFLSVVLHPLMMPTLLFTIIFYFAPGAISNLELFNGASKVGVMSLKEGLLLLIFLLTFVIPSFFIYSLYKFGFIQTLTMNTLRERRIPYLITVVIYTMVAAFFTFNVRQLPEIALILTSMAFSIALVAYISLYWKISAHSVGISGVAGALWGILIRFQEQTLFYPALGIILIAGFLMSARLYLNEHNIEQILAGTVLGLLVSLFVVIKFV</sequence>
<keyword evidence="1" id="KW-1133">Transmembrane helix</keyword>
<keyword evidence="1" id="KW-0472">Membrane</keyword>
<feature type="transmembrane region" description="Helical" evidence="1">
    <location>
        <begin position="12"/>
        <end position="34"/>
    </location>
</feature>
<dbReference type="InterPro" id="IPR000326">
    <property type="entry name" value="PAP2/HPO"/>
</dbReference>
<feature type="domain" description="Phosphatidic acid phosphatase type 2/haloperoxidase" evidence="2">
    <location>
        <begin position="142"/>
        <end position="212"/>
    </location>
</feature>
<dbReference type="Gene3D" id="1.20.144.10">
    <property type="entry name" value="Phosphatidic acid phosphatase type 2/haloperoxidase"/>
    <property type="match status" value="1"/>
</dbReference>
<accession>A0A1I5P795</accession>
<dbReference type="Pfam" id="PF01569">
    <property type="entry name" value="PAP2"/>
    <property type="match status" value="1"/>
</dbReference>
<proteinExistence type="predicted"/>
<dbReference type="Proteomes" id="UP000199306">
    <property type="component" value="Unassembled WGS sequence"/>
</dbReference>
<feature type="transmembrane region" description="Helical" evidence="1">
    <location>
        <begin position="95"/>
        <end position="113"/>
    </location>
</feature>
<evidence type="ECO:0000259" key="2">
    <source>
        <dbReference type="Pfam" id="PF01569"/>
    </source>
</evidence>
<organism evidence="3 4">
    <name type="scientific">Pseudarcicella hirudinis</name>
    <dbReference type="NCBI Taxonomy" id="1079859"/>
    <lineage>
        <taxon>Bacteria</taxon>
        <taxon>Pseudomonadati</taxon>
        <taxon>Bacteroidota</taxon>
        <taxon>Cytophagia</taxon>
        <taxon>Cytophagales</taxon>
        <taxon>Flectobacillaceae</taxon>
        <taxon>Pseudarcicella</taxon>
    </lineage>
</organism>
<name>A0A1I5P795_9BACT</name>
<dbReference type="STRING" id="1079859.SAMN04515674_102321"/>